<dbReference type="PANTHER" id="PTHR46847">
    <property type="entry name" value="D-ALLOSE-BINDING PERIPLASMIC PROTEIN-RELATED"/>
    <property type="match status" value="1"/>
</dbReference>
<comment type="similarity">
    <text evidence="2">Belongs to the bacterial solute-binding protein 2 family.</text>
</comment>
<evidence type="ECO:0000313" key="6">
    <source>
        <dbReference type="Proteomes" id="UP001193680"/>
    </source>
</evidence>
<reference evidence="5 6" key="1">
    <citation type="submission" date="2020-06" db="EMBL/GenBank/DDBJ databases">
        <authorList>
            <person name="Scott K."/>
        </authorList>
    </citation>
    <scope>NUCLEOTIDE SEQUENCE [LARGE SCALE GENOMIC DNA]</scope>
    <source>
        <strain evidence="5 6">HH1</strain>
    </source>
</reference>
<proteinExistence type="inferred from homology"/>
<dbReference type="Gene3D" id="3.40.50.2300">
    <property type="match status" value="2"/>
</dbReference>
<name>A0ABS0BXK7_9GAMM</name>
<feature type="domain" description="Periplasmic binding protein" evidence="4">
    <location>
        <begin position="39"/>
        <end position="295"/>
    </location>
</feature>
<dbReference type="Pfam" id="PF13407">
    <property type="entry name" value="Peripla_BP_4"/>
    <property type="match status" value="1"/>
</dbReference>
<protein>
    <submittedName>
        <fullName evidence="5">Substrate-binding domain-containing protein</fullName>
    </submittedName>
</protein>
<accession>A0ABS0BXK7</accession>
<dbReference type="Proteomes" id="UP001193680">
    <property type="component" value="Unassembled WGS sequence"/>
</dbReference>
<organism evidence="5 6">
    <name type="scientific">Thiomicrorhabdus heinhorstiae</name>
    <dbReference type="NCBI Taxonomy" id="2748010"/>
    <lineage>
        <taxon>Bacteria</taxon>
        <taxon>Pseudomonadati</taxon>
        <taxon>Pseudomonadota</taxon>
        <taxon>Gammaproteobacteria</taxon>
        <taxon>Thiotrichales</taxon>
        <taxon>Piscirickettsiaceae</taxon>
        <taxon>Thiomicrorhabdus</taxon>
    </lineage>
</organism>
<reference evidence="5 6" key="2">
    <citation type="submission" date="2020-11" db="EMBL/GenBank/DDBJ databases">
        <title>Sulfur oxidizing isolate from Hospital Hole Sinkhole.</title>
        <authorList>
            <person name="Scott K.M."/>
        </authorList>
    </citation>
    <scope>NUCLEOTIDE SEQUENCE [LARGE SCALE GENOMIC DNA]</scope>
    <source>
        <strain evidence="5 6">HH1</strain>
    </source>
</reference>
<evidence type="ECO:0000259" key="4">
    <source>
        <dbReference type="Pfam" id="PF13407"/>
    </source>
</evidence>
<comment type="subcellular location">
    <subcellularLocation>
        <location evidence="1">Cell envelope</location>
    </subcellularLocation>
</comment>
<dbReference type="EMBL" id="JACBGI020000001">
    <property type="protein sequence ID" value="MBF6056807.1"/>
    <property type="molecule type" value="Genomic_DNA"/>
</dbReference>
<evidence type="ECO:0000256" key="2">
    <source>
        <dbReference type="ARBA" id="ARBA00007639"/>
    </source>
</evidence>
<sequence length="330" mass="36337">MKKTVHILLIFISLFFFRGSLAVEAEVDVSMQQETKTLAYLVSDIRIPFWEIMSRGIRKQAEELGYKIEIYSAQNLAKQELQNTIKAIQSRVSGIIVSPTNSSACSTILEFAQKAGIPVVIADIGTESGDYVSYISSDNYQGAYEIGKVLTEKMQALGWEKGSVGIIAIPQSRENGKARTAGFIKALDEAGIKGAGIRQQKDFSYGETYHYSLELIRNTPQLRAIWLQGSDRYQGAVDAIHQAGKEGEILLLTFDAEPVFLDLIPKNILVGAAMQQPFLMGEKSVQALDDHLTGKAVKHEIKLSVLSVSAENIDSLLPIIRRNVLGVSSR</sequence>
<dbReference type="InterPro" id="IPR025997">
    <property type="entry name" value="SBP_2_dom"/>
</dbReference>
<evidence type="ECO:0000256" key="1">
    <source>
        <dbReference type="ARBA" id="ARBA00004196"/>
    </source>
</evidence>
<comment type="caution">
    <text evidence="5">The sequence shown here is derived from an EMBL/GenBank/DDBJ whole genome shotgun (WGS) entry which is preliminary data.</text>
</comment>
<evidence type="ECO:0000256" key="3">
    <source>
        <dbReference type="ARBA" id="ARBA00022729"/>
    </source>
</evidence>
<dbReference type="InterPro" id="IPR028082">
    <property type="entry name" value="Peripla_BP_I"/>
</dbReference>
<keyword evidence="6" id="KW-1185">Reference proteome</keyword>
<dbReference type="PANTHER" id="PTHR46847:SF1">
    <property type="entry name" value="D-ALLOSE-BINDING PERIPLASMIC PROTEIN-RELATED"/>
    <property type="match status" value="1"/>
</dbReference>
<dbReference type="SUPFAM" id="SSF53822">
    <property type="entry name" value="Periplasmic binding protein-like I"/>
    <property type="match status" value="1"/>
</dbReference>
<gene>
    <name evidence="5" type="ORF">H8792_000450</name>
</gene>
<evidence type="ECO:0000313" key="5">
    <source>
        <dbReference type="EMBL" id="MBF6056807.1"/>
    </source>
</evidence>
<keyword evidence="3" id="KW-0732">Signal</keyword>